<dbReference type="PATRIC" id="fig|657308.3.peg.876"/>
<comment type="similarity">
    <text evidence="1">Belongs to the UPF0102 family.</text>
</comment>
<dbReference type="Pfam" id="PF02021">
    <property type="entry name" value="UPF0102"/>
    <property type="match status" value="1"/>
</dbReference>
<dbReference type="SUPFAM" id="SSF52980">
    <property type="entry name" value="Restriction endonuclease-like"/>
    <property type="match status" value="1"/>
</dbReference>
<dbReference type="InterPro" id="IPR011856">
    <property type="entry name" value="tRNA_endonuc-like_dom_sf"/>
</dbReference>
<dbReference type="InterPro" id="IPR011335">
    <property type="entry name" value="Restrct_endonuc-II-like"/>
</dbReference>
<evidence type="ECO:0000313" key="2">
    <source>
        <dbReference type="EMBL" id="CBL03946.1"/>
    </source>
</evidence>
<organism evidence="2 3">
    <name type="scientific">Gordonibacter pamelaeae 7-10-1-b</name>
    <dbReference type="NCBI Taxonomy" id="657308"/>
    <lineage>
        <taxon>Bacteria</taxon>
        <taxon>Bacillati</taxon>
        <taxon>Actinomycetota</taxon>
        <taxon>Coriobacteriia</taxon>
        <taxon>Eggerthellales</taxon>
        <taxon>Eggerthellaceae</taxon>
        <taxon>Gordonibacter</taxon>
    </lineage>
</organism>
<sequence length="340" mass="37706">MGNRAIITTRERKIGLYLHWNGGRDTVEPLLRYCELQGYRPPSSDSYGWARICQVVGNFFGGTLSVGVGPYTDDASMDPGDNGIYVIDGWRIAERLTTEYDEDWKPAGVRDVEPCEEQRSYDFDEMLRAFDESMPEDLRLGELLDSVEVPAGELEVGDEVWLREHESGWKAYPVVGFGQPAGNAIAVRVETADGKVSVTYPDLPYVARYDHDGDFSWNSNNYVHGETARIRPRRETGWECPAGAIDVVAMEDDILVLVEVSARTADEGGFPEGSGLEGRRRRETAAIAYLAEHEDVDRPVRFDDVSLVVFGEGKAFLRHHINALSDAVPVAGSSLPSEVA</sequence>
<evidence type="ECO:0000313" key="3">
    <source>
        <dbReference type="Proteomes" id="UP000008805"/>
    </source>
</evidence>
<protein>
    <submittedName>
        <fullName evidence="2">Predicted endonuclease distantly related to archaeal Holliday junction resolvase</fullName>
    </submittedName>
</protein>
<keyword evidence="2" id="KW-0378">Hydrolase</keyword>
<dbReference type="HOGENOM" id="CLU_070293_0_0_11"/>
<dbReference type="AlphaFoldDB" id="D6E899"/>
<reference evidence="2 3" key="2">
    <citation type="submission" date="2010-03" db="EMBL/GenBank/DDBJ databases">
        <authorList>
            <person name="Pajon A."/>
        </authorList>
    </citation>
    <scope>NUCLEOTIDE SEQUENCE [LARGE SCALE GENOMIC DNA]</scope>
    <source>
        <strain evidence="3">7-10-1-b</strain>
    </source>
</reference>
<gene>
    <name evidence="2" type="ORF">GPA_13050</name>
</gene>
<name>D6E899_9ACTN</name>
<dbReference type="RefSeq" id="WP_015539296.1">
    <property type="nucleotide sequence ID" value="NC_021021.1"/>
</dbReference>
<keyword evidence="2" id="KW-0255">Endonuclease</keyword>
<keyword evidence="3" id="KW-1185">Reference proteome</keyword>
<dbReference type="Proteomes" id="UP000008805">
    <property type="component" value="Chromosome"/>
</dbReference>
<proteinExistence type="inferred from homology"/>
<evidence type="ECO:0000256" key="1">
    <source>
        <dbReference type="ARBA" id="ARBA00006738"/>
    </source>
</evidence>
<reference evidence="2 3" key="1">
    <citation type="submission" date="2010-03" db="EMBL/GenBank/DDBJ databases">
        <title>The genome sequence of Gordonibacter pamelaeae 7-10-1-bT.</title>
        <authorList>
            <consortium name="metaHIT consortium -- http://www.metahit.eu/"/>
            <person name="Pajon A."/>
            <person name="Turner K."/>
            <person name="Parkhill J."/>
            <person name="Timmis K."/>
            <person name="Oxley A."/>
            <person name="Wurdemann D."/>
        </authorList>
    </citation>
    <scope>NUCLEOTIDE SEQUENCE [LARGE SCALE GENOMIC DNA]</scope>
    <source>
        <strain evidence="3">7-10-1-b</strain>
    </source>
</reference>
<keyword evidence="2" id="KW-0540">Nuclease</keyword>
<dbReference type="KEGG" id="gpa:GPA_13050"/>
<dbReference type="Gene3D" id="3.40.1350.10">
    <property type="match status" value="1"/>
</dbReference>
<dbReference type="GO" id="GO:0004519">
    <property type="term" value="F:endonuclease activity"/>
    <property type="evidence" value="ECO:0007669"/>
    <property type="project" value="UniProtKB-KW"/>
</dbReference>
<accession>D6E899</accession>
<dbReference type="GO" id="GO:0003676">
    <property type="term" value="F:nucleic acid binding"/>
    <property type="evidence" value="ECO:0007669"/>
    <property type="project" value="InterPro"/>
</dbReference>
<dbReference type="EMBL" id="FP929047">
    <property type="protein sequence ID" value="CBL03946.1"/>
    <property type="molecule type" value="Genomic_DNA"/>
</dbReference>
<dbReference type="InterPro" id="IPR003509">
    <property type="entry name" value="UPF0102_YraN-like"/>
</dbReference>